<keyword evidence="1" id="KW-0614">Plasmid</keyword>
<accession>A0A8T8E838</accession>
<dbReference type="GeneID" id="62877775"/>
<evidence type="ECO:0000313" key="2">
    <source>
        <dbReference type="Proteomes" id="UP000637819"/>
    </source>
</evidence>
<dbReference type="EMBL" id="CP069190">
    <property type="protein sequence ID" value="QRV17576.1"/>
    <property type="molecule type" value="Genomic_DNA"/>
</dbReference>
<dbReference type="SUPFAM" id="SSF55486">
    <property type="entry name" value="Metalloproteases ('zincins'), catalytic domain"/>
    <property type="match status" value="1"/>
</dbReference>
<dbReference type="KEGG" id="hsal:JMJ58_21585"/>
<proteinExistence type="predicted"/>
<geneLocation type="plasmid" evidence="1 2">
    <name>pHTS171</name>
</geneLocation>
<reference evidence="1 2" key="1">
    <citation type="submission" date="2021-01" db="EMBL/GenBank/DDBJ databases">
        <title>Genome Sequence and Methylation Pattern of Haloterrigena salifodinae BOL5-1, An Extremely Halophilic Archaeon from a Bolivian Salt Mine.</title>
        <authorList>
            <person name="DasSarma P."/>
            <person name="Anton B.P."/>
            <person name="DasSarma S.L."/>
            <person name="von Ehrenheim H.A.L."/>
            <person name="Martinez F.L."/>
            <person name="Guzman D."/>
            <person name="Roberts R.J."/>
            <person name="DasSarma S."/>
        </authorList>
    </citation>
    <scope>NUCLEOTIDE SEQUENCE [LARGE SCALE GENOMIC DNA]</scope>
    <source>
        <strain evidence="1 2">BOL5-1</strain>
        <plasmid evidence="1 2">pHTS171</plasmid>
    </source>
</reference>
<sequence length="252" mass="26833">MKRRAFLGAVGSLTSVGTLAYTTREPVEALDIRVWLSSGAAEYDGVAERLREYLERIFNLEYWTLDLSIGGTVDVSTENGARVTSHGEWPLTLAAGAVGAPAVTPVADVNLLVTDGQMRRTPTGYGLPHVASVGGARHLASLASFDDLLSTLAADAERVIVPNEPATRSIQVLVHEIGHALGLDHEHGVSFRHGGAIVATPMVSSYAWNGDADVERSACGRPYPEPADRPRKLSLEFSACARRELAAYSGLG</sequence>
<protein>
    <submittedName>
        <fullName evidence="1">Peptidase M10A and M12B matrixin and adamalysin</fullName>
    </submittedName>
</protein>
<dbReference type="OrthoDB" id="198863at2157"/>
<dbReference type="Proteomes" id="UP000637819">
    <property type="component" value="Plasmid pHTS171"/>
</dbReference>
<evidence type="ECO:0000313" key="1">
    <source>
        <dbReference type="EMBL" id="QRV17576.1"/>
    </source>
</evidence>
<dbReference type="Gene3D" id="3.40.390.10">
    <property type="entry name" value="Collagenase (Catalytic Domain)"/>
    <property type="match status" value="1"/>
</dbReference>
<dbReference type="AlphaFoldDB" id="A0A8T8E838"/>
<dbReference type="GO" id="GO:0008237">
    <property type="term" value="F:metallopeptidase activity"/>
    <property type="evidence" value="ECO:0007669"/>
    <property type="project" value="InterPro"/>
</dbReference>
<dbReference type="RefSeq" id="WP_204749578.1">
    <property type="nucleotide sequence ID" value="NZ_CP069190.1"/>
</dbReference>
<keyword evidence="2" id="KW-1185">Reference proteome</keyword>
<organism evidence="1 2">
    <name type="scientific">Haloterrigena salifodinae</name>
    <dbReference type="NCBI Taxonomy" id="2675099"/>
    <lineage>
        <taxon>Archaea</taxon>
        <taxon>Methanobacteriati</taxon>
        <taxon>Methanobacteriota</taxon>
        <taxon>Stenosarchaea group</taxon>
        <taxon>Halobacteria</taxon>
        <taxon>Halobacteriales</taxon>
        <taxon>Natrialbaceae</taxon>
        <taxon>Haloterrigena</taxon>
    </lineage>
</organism>
<name>A0A8T8E838_9EURY</name>
<gene>
    <name evidence="1" type="ORF">JMJ58_21585</name>
</gene>
<dbReference type="InterPro" id="IPR024079">
    <property type="entry name" value="MetalloPept_cat_dom_sf"/>
</dbReference>